<keyword evidence="2" id="KW-1185">Reference proteome</keyword>
<gene>
    <name evidence="1" type="ORF">NIES46_22180</name>
</gene>
<organism evidence="1 2">
    <name type="scientific">Limnospira platensis NIES-46</name>
    <dbReference type="NCBI Taxonomy" id="1236695"/>
    <lineage>
        <taxon>Bacteria</taxon>
        <taxon>Bacillati</taxon>
        <taxon>Cyanobacteriota</taxon>
        <taxon>Cyanophyceae</taxon>
        <taxon>Oscillatoriophycideae</taxon>
        <taxon>Oscillatoriales</taxon>
        <taxon>Sirenicapillariaceae</taxon>
        <taxon>Limnospira</taxon>
    </lineage>
</organism>
<reference evidence="1 2" key="1">
    <citation type="journal article" date="2019" name="J Genomics">
        <title>The Draft Genome of a Hydrogen-producing Cyanobacterium, Arthrospira platensis NIES-46.</title>
        <authorList>
            <person name="Suzuki S."/>
            <person name="Yamaguchi H."/>
            <person name="Kawachi M."/>
        </authorList>
    </citation>
    <scope>NUCLEOTIDE SEQUENCE [LARGE SCALE GENOMIC DNA]</scope>
    <source>
        <strain evidence="1 2">NIES-46</strain>
    </source>
</reference>
<proteinExistence type="predicted"/>
<dbReference type="Proteomes" id="UP000326169">
    <property type="component" value="Unassembled WGS sequence"/>
</dbReference>
<evidence type="ECO:0000313" key="1">
    <source>
        <dbReference type="EMBL" id="GCE94165.1"/>
    </source>
</evidence>
<accession>A0A5M3T6S8</accession>
<protein>
    <submittedName>
        <fullName evidence="1">Uncharacterized protein</fullName>
    </submittedName>
</protein>
<comment type="caution">
    <text evidence="1">The sequence shown here is derived from an EMBL/GenBank/DDBJ whole genome shotgun (WGS) entry which is preliminary data.</text>
</comment>
<sequence>MQVFPDPQQLQMAIDAIAEFEASTVPGVWLGLDREQVISQMRSRLQNPFSLSQGGQPFCGPAVIVFELIRHHPQQYVTICRNLFQLGGFHTLKNTWISASERLRNSRGNFQMPQADWMVLSTLRESQNLWLPIEPNAPEILRNLAGITKPWEIVGWTRELLGFADVNFTKPYLFGHLQAMENATAVLDQGGVVLALINAEALLKNKPPLIPYPSHWVAVVSGMDFADTNSPQLIDFQVYSWAQKMRVIATPQAFSLHFWEAITAQPL</sequence>
<evidence type="ECO:0000313" key="2">
    <source>
        <dbReference type="Proteomes" id="UP000326169"/>
    </source>
</evidence>
<name>A0A5M3T6S8_LIMPL</name>
<dbReference type="EMBL" id="BIMW01000090">
    <property type="protein sequence ID" value="GCE94165.1"/>
    <property type="molecule type" value="Genomic_DNA"/>
</dbReference>